<gene>
    <name evidence="2" type="ORF">HUG12_10805</name>
</gene>
<protein>
    <submittedName>
        <fullName evidence="2">Uncharacterized protein</fullName>
    </submittedName>
</protein>
<reference evidence="2 3" key="1">
    <citation type="submission" date="2020-06" db="EMBL/GenBank/DDBJ databases">
        <title>NJ-3-1, isolated from saline soil.</title>
        <authorList>
            <person name="Cui H.L."/>
            <person name="Shi X."/>
        </authorList>
    </citation>
    <scope>NUCLEOTIDE SEQUENCE [LARGE SCALE GENOMIC DNA]</scope>
    <source>
        <strain evidence="2 3">NJ-3-1</strain>
    </source>
</reference>
<evidence type="ECO:0000313" key="3">
    <source>
        <dbReference type="Proteomes" id="UP000509626"/>
    </source>
</evidence>
<dbReference type="GeneID" id="56037954"/>
<name>A0A7D5LAZ5_9EURY</name>
<feature type="compositionally biased region" description="Basic and acidic residues" evidence="1">
    <location>
        <begin position="40"/>
        <end position="58"/>
    </location>
</feature>
<keyword evidence="3" id="KW-1185">Reference proteome</keyword>
<dbReference type="Proteomes" id="UP000509626">
    <property type="component" value="Chromosome"/>
</dbReference>
<dbReference type="KEGG" id="halu:HUG12_10805"/>
<sequence>MSLLELVAEVATAMLEALDSAIAALEEDDEGDWNPPPLSAHDKAARTWPTEDRRERRPGWPPFLGHPVPIGGDAA</sequence>
<dbReference type="EMBL" id="CP058579">
    <property type="protein sequence ID" value="QLG62194.1"/>
    <property type="molecule type" value="Genomic_DNA"/>
</dbReference>
<accession>A0A7D5LAZ5</accession>
<organism evidence="2 3">
    <name type="scientific">Halorarum salinum</name>
    <dbReference type="NCBI Taxonomy" id="2743089"/>
    <lineage>
        <taxon>Archaea</taxon>
        <taxon>Methanobacteriati</taxon>
        <taxon>Methanobacteriota</taxon>
        <taxon>Stenosarchaea group</taxon>
        <taxon>Halobacteria</taxon>
        <taxon>Halobacteriales</taxon>
        <taxon>Haloferacaceae</taxon>
        <taxon>Halorarum</taxon>
    </lineage>
</organism>
<proteinExistence type="predicted"/>
<evidence type="ECO:0000313" key="2">
    <source>
        <dbReference type="EMBL" id="QLG62194.1"/>
    </source>
</evidence>
<dbReference type="AlphaFoldDB" id="A0A7D5LAZ5"/>
<evidence type="ECO:0000256" key="1">
    <source>
        <dbReference type="SAM" id="MobiDB-lite"/>
    </source>
</evidence>
<dbReference type="RefSeq" id="WP_179268779.1">
    <property type="nucleotide sequence ID" value="NZ_CP058579.1"/>
</dbReference>
<feature type="region of interest" description="Disordered" evidence="1">
    <location>
        <begin position="26"/>
        <end position="75"/>
    </location>
</feature>